<evidence type="ECO:0000259" key="3">
    <source>
        <dbReference type="Pfam" id="PF23568"/>
    </source>
</evidence>
<dbReference type="Proteomes" id="UP000663760">
    <property type="component" value="Chromosome 1"/>
</dbReference>
<dbReference type="InterPro" id="IPR036322">
    <property type="entry name" value="WD40_repeat_dom_sf"/>
</dbReference>
<sequence length="1326" mass="148017">MAALVNYSPAPASPSIVNHLSQRLDLDAIHGLISSVDHHVHRFISDDDARAELQGRCTARLAAAKRRGHFVFSEDSVLSNLYWGVENVEAAVKTQAPEERRARLVSSERMLQIPAMLEEEGSTAGISNRYIAIIVSPHFVRTEFAPGLCGNLFVPRIASGGCEDAVDEATGQLARRYKDWLMYYRVLSYGENPLWRRGVRAIEEPGCRDPQSYPAKQGSWGETPSAARRILPSAHQMMPIRHKKSPGSRHTGPAEQEGFWQVFHKFLAEDNDGEKRISAKASVRNFIRRDNCLDTEDGVNLFIKLDCSIYNENGEDFDIKQLQEMLEDSQSDTSCYSQEESDSEVRMRKRENPAELLSENPELNSRRKTQGELPVSSPACGQICRDDARRCPMQAFGLKTSYIVSSKTLGSFSDLSLSVLDIRDAGPCPSYKRYLEINTPPSRSPARDFRCFGQFPSKFLRRCNFPELVHCGSFTRKKLNFSSIEKDWTDGHSSNENDNRIEFLGRFEKAVSTLCFSQGLGKCEDAGLEVTSVWEMLTNKPEAGYGSLKQGILHQLLDIISSSKEERVIRTSVYILLVLISEDNSVIDDIKKKELHLYCLARALKTNVQEAVILIYLLKPTPSEIKDLELLPALVEVACNPRPGYKGANLSFPLSPIAASISMIEILVTAFDYVTNNLHLAAISSPQILSKLISVANNKNLEEGVALAAVLVRCMRLSGNCRKFLSQVTPVDPFLHLLRSSELRAKYAALEYFHEILRMPRSPAIVLLHQIRQQGNINIMHTLMSCVHQARLEHKLLAANLLLQLDMLEDSLGKSVFKEEAMEVLLEGIASEDTPSTQILSGFILSNLGGTYAWTGEPYTASWLVKKGGLSSNCHRNMIKNVDWCDPCLQEAEMDAWSSKVARSVIRFGSSVFNALARGIQSRTRSVSRDCLIAITWLGFEMATMGPSNLRYSACDILLQGVWNFLHPGWELDERVLACQCVYNYASGKGMQKVMNFSEGLRESFRRLSGVTWMAEELLRVTDYFLPTKAHVSCVHSQILEAGGAGNGAATALIFYRGQLFAGYSDGSIKVWEIKGQTTKLLLAVREHKKAVTCFALAEPGNLLSGSADRTIRVWQMVQRKLECLGTIDMKRPVQKLESYGDMIFAITQSRGLKVCRSSKIVQTFCKNKYLRCVAISQGKIYVGCTDSSIQEIDVVDGRKEEIKPPTNGWTMNNRPVSSLVFYKGWVYHAGSSVEGSKFKDWRRRSKPDVRIGMPRGSGVLEMAVIEDFIYLTSSSSPSTLQIWLRGQQKKVGRLSAGSKIVSLLTANDIVLCGTENGLIKGWIPL</sequence>
<dbReference type="InterPro" id="IPR016024">
    <property type="entry name" value="ARM-type_fold"/>
</dbReference>
<evidence type="ECO:0000256" key="1">
    <source>
        <dbReference type="PROSITE-ProRule" id="PRU00221"/>
    </source>
</evidence>
<dbReference type="Gene3D" id="1.25.10.10">
    <property type="entry name" value="Leucine-rich Repeat Variant"/>
    <property type="match status" value="1"/>
</dbReference>
<dbReference type="PANTHER" id="PTHR35549">
    <property type="entry name" value="OS04G0584500 PROTEIN"/>
    <property type="match status" value="1"/>
</dbReference>
<gene>
    <name evidence="6" type="ORF">SI8410_01000993</name>
</gene>
<evidence type="ECO:0000313" key="6">
    <source>
        <dbReference type="EMBL" id="CAA7388835.1"/>
    </source>
</evidence>
<organism evidence="6 7">
    <name type="scientific">Spirodela intermedia</name>
    <name type="common">Intermediate duckweed</name>
    <dbReference type="NCBI Taxonomy" id="51605"/>
    <lineage>
        <taxon>Eukaryota</taxon>
        <taxon>Viridiplantae</taxon>
        <taxon>Streptophyta</taxon>
        <taxon>Embryophyta</taxon>
        <taxon>Tracheophyta</taxon>
        <taxon>Spermatophyta</taxon>
        <taxon>Magnoliopsida</taxon>
        <taxon>Liliopsida</taxon>
        <taxon>Araceae</taxon>
        <taxon>Lemnoideae</taxon>
        <taxon>Spirodela</taxon>
    </lineage>
</organism>
<dbReference type="InterPro" id="IPR001680">
    <property type="entry name" value="WD40_rpt"/>
</dbReference>
<dbReference type="PANTHER" id="PTHR35549:SF2">
    <property type="entry name" value="TRANSDUCIN_WD40 REPEAT-LIKE SUPERFAMILY PROTEIN"/>
    <property type="match status" value="1"/>
</dbReference>
<dbReference type="InterPro" id="IPR056512">
    <property type="entry name" value="LIN_N"/>
</dbReference>
<dbReference type="Pfam" id="PF23568">
    <property type="entry name" value="ARM_LIN"/>
    <property type="match status" value="1"/>
</dbReference>
<name>A0A7I8K077_SPIIN</name>
<evidence type="ECO:0000259" key="4">
    <source>
        <dbReference type="Pfam" id="PF23628"/>
    </source>
</evidence>
<dbReference type="Gene3D" id="2.130.10.10">
    <property type="entry name" value="YVTN repeat-like/Quinoprotein amine dehydrogenase"/>
    <property type="match status" value="1"/>
</dbReference>
<dbReference type="PROSITE" id="PS50294">
    <property type="entry name" value="WD_REPEATS_REGION"/>
    <property type="match status" value="1"/>
</dbReference>
<keyword evidence="7" id="KW-1185">Reference proteome</keyword>
<dbReference type="InterPro" id="IPR056514">
    <property type="entry name" value="ARM_LIN_2nd"/>
</dbReference>
<keyword evidence="1" id="KW-0853">WD repeat</keyword>
<dbReference type="EMBL" id="LR746264">
    <property type="protein sequence ID" value="CAA7388835.1"/>
    <property type="molecule type" value="Genomic_DNA"/>
</dbReference>
<feature type="region of interest" description="Disordered" evidence="2">
    <location>
        <begin position="328"/>
        <end position="376"/>
    </location>
</feature>
<feature type="compositionally biased region" description="Basic and acidic residues" evidence="2">
    <location>
        <begin position="343"/>
        <end position="353"/>
    </location>
</feature>
<reference evidence="6" key="1">
    <citation type="submission" date="2020-02" db="EMBL/GenBank/DDBJ databases">
        <authorList>
            <person name="Scholz U."/>
            <person name="Mascher M."/>
            <person name="Fiebig A."/>
        </authorList>
    </citation>
    <scope>NUCLEOTIDE SEQUENCE</scope>
</reference>
<proteinExistence type="predicted"/>
<evidence type="ECO:0000313" key="7">
    <source>
        <dbReference type="Proteomes" id="UP000663760"/>
    </source>
</evidence>
<protein>
    <submittedName>
        <fullName evidence="6">Uncharacterized protein</fullName>
    </submittedName>
</protein>
<dbReference type="Pfam" id="PF23654">
    <property type="entry name" value="ARM_LIN_2nd"/>
    <property type="match status" value="1"/>
</dbReference>
<dbReference type="SUPFAM" id="SSF48371">
    <property type="entry name" value="ARM repeat"/>
    <property type="match status" value="1"/>
</dbReference>
<feature type="domain" description="Putative E3 ubiquitin-protein ligase LIN N-terminal" evidence="3">
    <location>
        <begin position="28"/>
        <end position="132"/>
    </location>
</feature>
<dbReference type="SMART" id="SM00320">
    <property type="entry name" value="WD40"/>
    <property type="match status" value="3"/>
</dbReference>
<dbReference type="Pfam" id="PF23628">
    <property type="entry name" value="ARM_LIN_C"/>
    <property type="match status" value="1"/>
</dbReference>
<dbReference type="InterPro" id="IPR015943">
    <property type="entry name" value="WD40/YVTN_repeat-like_dom_sf"/>
</dbReference>
<feature type="domain" description="Putative E3 ubiquitin-protein ligase LIN ARM repeats" evidence="5">
    <location>
        <begin position="502"/>
        <end position="665"/>
    </location>
</feature>
<evidence type="ECO:0000259" key="5">
    <source>
        <dbReference type="Pfam" id="PF23654"/>
    </source>
</evidence>
<feature type="domain" description="Putative E3 ubiquitin-protein ligase LIN ARM-like" evidence="4">
    <location>
        <begin position="668"/>
        <end position="1021"/>
    </location>
</feature>
<dbReference type="OrthoDB" id="6262491at2759"/>
<dbReference type="InterPro" id="IPR055566">
    <property type="entry name" value="ARM_LIN"/>
</dbReference>
<feature type="repeat" description="WD" evidence="1">
    <location>
        <begin position="1085"/>
        <end position="1117"/>
    </location>
</feature>
<accession>A0A7I8K077</accession>
<dbReference type="InterPro" id="IPR011989">
    <property type="entry name" value="ARM-like"/>
</dbReference>
<dbReference type="PROSITE" id="PS50082">
    <property type="entry name" value="WD_REPEATS_2"/>
    <property type="match status" value="1"/>
</dbReference>
<evidence type="ECO:0000256" key="2">
    <source>
        <dbReference type="SAM" id="MobiDB-lite"/>
    </source>
</evidence>
<dbReference type="SUPFAM" id="SSF50978">
    <property type="entry name" value="WD40 repeat-like"/>
    <property type="match status" value="1"/>
</dbReference>
<dbReference type="Pfam" id="PF00400">
    <property type="entry name" value="WD40"/>
    <property type="match status" value="1"/>
</dbReference>